<evidence type="ECO:0000313" key="6">
    <source>
        <dbReference type="Proteomes" id="UP000198565"/>
    </source>
</evidence>
<dbReference type="PANTHER" id="PTHR43280">
    <property type="entry name" value="ARAC-FAMILY TRANSCRIPTIONAL REGULATOR"/>
    <property type="match status" value="1"/>
</dbReference>
<dbReference type="RefSeq" id="WP_091481640.1">
    <property type="nucleotide sequence ID" value="NZ_FOTR01000002.1"/>
</dbReference>
<organism evidence="5 6">
    <name type="scientific">Gracilibacillus orientalis</name>
    <dbReference type="NCBI Taxonomy" id="334253"/>
    <lineage>
        <taxon>Bacteria</taxon>
        <taxon>Bacillati</taxon>
        <taxon>Bacillota</taxon>
        <taxon>Bacilli</taxon>
        <taxon>Bacillales</taxon>
        <taxon>Bacillaceae</taxon>
        <taxon>Gracilibacillus</taxon>
    </lineage>
</organism>
<dbReference type="PROSITE" id="PS00041">
    <property type="entry name" value="HTH_ARAC_FAMILY_1"/>
    <property type="match status" value="1"/>
</dbReference>
<dbReference type="STRING" id="334253.SAMN04487943_102151"/>
<keyword evidence="1" id="KW-0805">Transcription regulation</keyword>
<evidence type="ECO:0000313" key="5">
    <source>
        <dbReference type="EMBL" id="SFL54516.1"/>
    </source>
</evidence>
<dbReference type="AlphaFoldDB" id="A0A1I4IL71"/>
<dbReference type="InterPro" id="IPR018062">
    <property type="entry name" value="HTH_AraC-typ_CS"/>
</dbReference>
<dbReference type="InterPro" id="IPR018060">
    <property type="entry name" value="HTH_AraC"/>
</dbReference>
<keyword evidence="2" id="KW-0238">DNA-binding</keyword>
<keyword evidence="3" id="KW-0804">Transcription</keyword>
<accession>A0A1I4IL71</accession>
<gene>
    <name evidence="5" type="ORF">SAMN04487943_102151</name>
</gene>
<dbReference type="SUPFAM" id="SSF51215">
    <property type="entry name" value="Regulatory protein AraC"/>
    <property type="match status" value="1"/>
</dbReference>
<dbReference type="Gene3D" id="1.10.10.60">
    <property type="entry name" value="Homeodomain-like"/>
    <property type="match status" value="2"/>
</dbReference>
<dbReference type="InterPro" id="IPR009057">
    <property type="entry name" value="Homeodomain-like_sf"/>
</dbReference>
<evidence type="ECO:0000256" key="1">
    <source>
        <dbReference type="ARBA" id="ARBA00023015"/>
    </source>
</evidence>
<dbReference type="PANTHER" id="PTHR43280:SF2">
    <property type="entry name" value="HTH-TYPE TRANSCRIPTIONAL REGULATOR EXSA"/>
    <property type="match status" value="1"/>
</dbReference>
<reference evidence="6" key="1">
    <citation type="submission" date="2016-10" db="EMBL/GenBank/DDBJ databases">
        <authorList>
            <person name="Varghese N."/>
            <person name="Submissions S."/>
        </authorList>
    </citation>
    <scope>NUCLEOTIDE SEQUENCE [LARGE SCALE GENOMIC DNA]</scope>
    <source>
        <strain evidence="6">CGMCC 1.4250</strain>
    </source>
</reference>
<evidence type="ECO:0000256" key="3">
    <source>
        <dbReference type="ARBA" id="ARBA00023163"/>
    </source>
</evidence>
<dbReference type="GO" id="GO:0043565">
    <property type="term" value="F:sequence-specific DNA binding"/>
    <property type="evidence" value="ECO:0007669"/>
    <property type="project" value="InterPro"/>
</dbReference>
<evidence type="ECO:0000259" key="4">
    <source>
        <dbReference type="PROSITE" id="PS01124"/>
    </source>
</evidence>
<dbReference type="Proteomes" id="UP000198565">
    <property type="component" value="Unassembled WGS sequence"/>
</dbReference>
<dbReference type="GO" id="GO:0003700">
    <property type="term" value="F:DNA-binding transcription factor activity"/>
    <property type="evidence" value="ECO:0007669"/>
    <property type="project" value="InterPro"/>
</dbReference>
<dbReference type="PRINTS" id="PR00032">
    <property type="entry name" value="HTHARAC"/>
</dbReference>
<protein>
    <submittedName>
        <fullName evidence="5">Transcriptional regulator, AraC family</fullName>
    </submittedName>
</protein>
<evidence type="ECO:0000256" key="2">
    <source>
        <dbReference type="ARBA" id="ARBA00023125"/>
    </source>
</evidence>
<name>A0A1I4IL71_9BACI</name>
<dbReference type="Pfam" id="PF02311">
    <property type="entry name" value="AraC_binding"/>
    <property type="match status" value="1"/>
</dbReference>
<dbReference type="InterPro" id="IPR020449">
    <property type="entry name" value="Tscrpt_reg_AraC-type_HTH"/>
</dbReference>
<proteinExistence type="predicted"/>
<dbReference type="Pfam" id="PF12833">
    <property type="entry name" value="HTH_18"/>
    <property type="match status" value="1"/>
</dbReference>
<dbReference type="OrthoDB" id="345364at2"/>
<sequence>MNIDFCGYSYHNYRYHTSHQSRYTSYLFRLQTEGRSQVKVNDATLVAEKGDLLIIKPGENYELYVEEGQQSGDFHLYCEGEWIDVRFKDAPTFAKITLDEAVLDFWHHLIIEERRPKKERNSELTYYLVSALCVSLQRAMDKRSHEIYRPYVVTKMMRFIEENATKQGFKVEDIANHCNLSVSRCVHLFKEHVNQTLIEYAQSIRVSAAINQMKYTTMTLENIAQNCGFGSYSYFHRVFKKNYDISPRTYREKM</sequence>
<dbReference type="InterPro" id="IPR037923">
    <property type="entry name" value="HTH-like"/>
</dbReference>
<dbReference type="SMART" id="SM00342">
    <property type="entry name" value="HTH_ARAC"/>
    <property type="match status" value="1"/>
</dbReference>
<dbReference type="SUPFAM" id="SSF46689">
    <property type="entry name" value="Homeodomain-like"/>
    <property type="match status" value="1"/>
</dbReference>
<dbReference type="EMBL" id="FOTR01000002">
    <property type="protein sequence ID" value="SFL54516.1"/>
    <property type="molecule type" value="Genomic_DNA"/>
</dbReference>
<dbReference type="PROSITE" id="PS01124">
    <property type="entry name" value="HTH_ARAC_FAMILY_2"/>
    <property type="match status" value="1"/>
</dbReference>
<dbReference type="InterPro" id="IPR003313">
    <property type="entry name" value="AraC-bd"/>
</dbReference>
<keyword evidence="6" id="KW-1185">Reference proteome</keyword>
<feature type="domain" description="HTH araC/xylS-type" evidence="4">
    <location>
        <begin position="154"/>
        <end position="253"/>
    </location>
</feature>